<proteinExistence type="predicted"/>
<organism evidence="3 4">
    <name type="scientific">Streptomyces chisholmiae</name>
    <dbReference type="NCBI Taxonomy" id="3075540"/>
    <lineage>
        <taxon>Bacteria</taxon>
        <taxon>Bacillati</taxon>
        <taxon>Actinomycetota</taxon>
        <taxon>Actinomycetes</taxon>
        <taxon>Kitasatosporales</taxon>
        <taxon>Streptomycetaceae</taxon>
        <taxon>Streptomyces</taxon>
    </lineage>
</organism>
<dbReference type="RefSeq" id="WP_311668737.1">
    <property type="nucleotide sequence ID" value="NZ_JAVREO010000012.1"/>
</dbReference>
<protein>
    <submittedName>
        <fullName evidence="3">NUDIX domain-containing protein</fullName>
    </submittedName>
</protein>
<accession>A0ABU2JUI7</accession>
<dbReference type="SUPFAM" id="SSF55811">
    <property type="entry name" value="Nudix"/>
    <property type="match status" value="1"/>
</dbReference>
<evidence type="ECO:0000313" key="4">
    <source>
        <dbReference type="Proteomes" id="UP001183410"/>
    </source>
</evidence>
<dbReference type="Gene3D" id="3.90.79.10">
    <property type="entry name" value="Nucleoside Triphosphate Pyrophosphohydrolase"/>
    <property type="match status" value="1"/>
</dbReference>
<evidence type="ECO:0000256" key="1">
    <source>
        <dbReference type="SAM" id="MobiDB-lite"/>
    </source>
</evidence>
<gene>
    <name evidence="3" type="ORF">RM844_20400</name>
</gene>
<dbReference type="InterPro" id="IPR000086">
    <property type="entry name" value="NUDIX_hydrolase_dom"/>
</dbReference>
<dbReference type="Pfam" id="PF00293">
    <property type="entry name" value="NUDIX"/>
    <property type="match status" value="1"/>
</dbReference>
<reference evidence="4" key="1">
    <citation type="submission" date="2023-07" db="EMBL/GenBank/DDBJ databases">
        <title>30 novel species of actinomycetes from the DSMZ collection.</title>
        <authorList>
            <person name="Nouioui I."/>
        </authorList>
    </citation>
    <scope>NUCLEOTIDE SEQUENCE [LARGE SCALE GENOMIC DNA]</scope>
    <source>
        <strain evidence="4">DSM 44915</strain>
    </source>
</reference>
<evidence type="ECO:0000313" key="3">
    <source>
        <dbReference type="EMBL" id="MDT0268650.1"/>
    </source>
</evidence>
<comment type="caution">
    <text evidence="3">The sequence shown here is derived from an EMBL/GenBank/DDBJ whole genome shotgun (WGS) entry which is preliminary data.</text>
</comment>
<keyword evidence="4" id="KW-1185">Reference proteome</keyword>
<dbReference type="InterPro" id="IPR015797">
    <property type="entry name" value="NUDIX_hydrolase-like_dom_sf"/>
</dbReference>
<dbReference type="Proteomes" id="UP001183410">
    <property type="component" value="Unassembled WGS sequence"/>
</dbReference>
<feature type="domain" description="Nudix hydrolase" evidence="2">
    <location>
        <begin position="175"/>
        <end position="303"/>
    </location>
</feature>
<dbReference type="PROSITE" id="PS51462">
    <property type="entry name" value="NUDIX"/>
    <property type="match status" value="1"/>
</dbReference>
<evidence type="ECO:0000259" key="2">
    <source>
        <dbReference type="PROSITE" id="PS51462"/>
    </source>
</evidence>
<name>A0ABU2JUI7_9ACTN</name>
<dbReference type="EMBL" id="JAVREO010000012">
    <property type="protein sequence ID" value="MDT0268650.1"/>
    <property type="molecule type" value="Genomic_DNA"/>
</dbReference>
<sequence length="353" mass="36549">MRQPPHPPHGEAAALVTDPHGRVLLVPAADGTLALPTGPTGDRSPPAAARHAVRAATGLTPRLGPTLLSDWRPTGAGGTIRHVFDAGEISANAARRLTDRAITFLAPEALAQALPPEEVGRVRAALRARRTGTPAYTERGHPPPVLDAVTRFGIAPAVQSAGAWTWRPGPVPAELPVRQAWVWLFVPDGRVVAFVSATGLFGLPGGTLEPRDGGDAVAAAVREVREEVNSEMTPPVHLGYLVDRTPDGPVVARVRLAARATAVRPAARDPHTGTVHRRLLVPPDLVPELTGAGPDGEPQARAAVAAAAGWGLPDGAGAGVEEIPAAGIAPASLCPPPRRRPAGRPPGTRETRA</sequence>
<feature type="region of interest" description="Disordered" evidence="1">
    <location>
        <begin position="328"/>
        <end position="353"/>
    </location>
</feature>